<name>A0A9D7QIU4_9RHOO</name>
<evidence type="ECO:0000313" key="1">
    <source>
        <dbReference type="EMBL" id="MBK8890569.1"/>
    </source>
</evidence>
<dbReference type="AlphaFoldDB" id="A0A9D7QIU4"/>
<organism evidence="1 2">
    <name type="scientific">Candidatus Dechloromonas phosphorivorans</name>
    <dbReference type="NCBI Taxonomy" id="2899244"/>
    <lineage>
        <taxon>Bacteria</taxon>
        <taxon>Pseudomonadati</taxon>
        <taxon>Pseudomonadota</taxon>
        <taxon>Betaproteobacteria</taxon>
        <taxon>Rhodocyclales</taxon>
        <taxon>Azonexaceae</taxon>
        <taxon>Dechloromonas</taxon>
    </lineage>
</organism>
<accession>A0A9D7QIU4</accession>
<sequence length="124" mass="13408">MVSRTDQDRFDDAFVEGDDQALQRFPVARVRPPPSESAQGRGPATTSEALVLVVADQLGDGPPPREIFSVGAQNFRRSARDLQAFLVGADAVESHAYCDRNFCLAVTVMVMVSPVVTGRAKCKV</sequence>
<comment type="caution">
    <text evidence="1">The sequence shown here is derived from an EMBL/GenBank/DDBJ whole genome shotgun (WGS) entry which is preliminary data.</text>
</comment>
<gene>
    <name evidence="1" type="ORF">IPN75_09305</name>
</gene>
<reference evidence="1" key="1">
    <citation type="submission" date="2020-10" db="EMBL/GenBank/DDBJ databases">
        <title>Connecting structure to function with the recovery of over 1000 high-quality activated sludge metagenome-assembled genomes encoding full-length rRNA genes using long-read sequencing.</title>
        <authorList>
            <person name="Singleton C.M."/>
            <person name="Petriglieri F."/>
            <person name="Kristensen J.M."/>
            <person name="Kirkegaard R.H."/>
            <person name="Michaelsen T.Y."/>
            <person name="Andersen M.H."/>
            <person name="Karst S.M."/>
            <person name="Dueholm M.S."/>
            <person name="Nielsen P.H."/>
            <person name="Albertsen M."/>
        </authorList>
    </citation>
    <scope>NUCLEOTIDE SEQUENCE</scope>
    <source>
        <strain evidence="1">OdNE_18-Q3-R46-58_BAT3C.305</strain>
    </source>
</reference>
<proteinExistence type="predicted"/>
<dbReference type="Proteomes" id="UP000808146">
    <property type="component" value="Unassembled WGS sequence"/>
</dbReference>
<dbReference type="EMBL" id="JADKBR010000010">
    <property type="protein sequence ID" value="MBK8890569.1"/>
    <property type="molecule type" value="Genomic_DNA"/>
</dbReference>
<evidence type="ECO:0000313" key="2">
    <source>
        <dbReference type="Proteomes" id="UP000808146"/>
    </source>
</evidence>
<protein>
    <submittedName>
        <fullName evidence="1">Uncharacterized protein</fullName>
    </submittedName>
</protein>